<evidence type="ECO:0000256" key="1">
    <source>
        <dbReference type="SAM" id="MobiDB-lite"/>
    </source>
</evidence>
<proteinExistence type="predicted"/>
<organism evidence="3 4">
    <name type="scientific">Athelia psychrophila</name>
    <dbReference type="NCBI Taxonomy" id="1759441"/>
    <lineage>
        <taxon>Eukaryota</taxon>
        <taxon>Fungi</taxon>
        <taxon>Dikarya</taxon>
        <taxon>Basidiomycota</taxon>
        <taxon>Agaricomycotina</taxon>
        <taxon>Agaricomycetes</taxon>
        <taxon>Agaricomycetidae</taxon>
        <taxon>Atheliales</taxon>
        <taxon>Atheliaceae</taxon>
        <taxon>Athelia</taxon>
    </lineage>
</organism>
<keyword evidence="2" id="KW-0812">Transmembrane</keyword>
<sequence length="265" mass="27546">MVVLRECCATSFRRHGSPCNLQQLLFQRTRETAHPWRILGASSPTRQPRTSLFSDGATDTLAIGTVNAALFGSRVPLPTGPITMASSIASTSTSTSRSSAAPSPTGTTQPPTPRVSVPLGATIGVAVAGVIALLAIGLLIRMCCRRAPPTPPQVIDPEPRETGAYSSGLVYTPYEAPAAGGELLYSDRDAEQNLPRQPLSLLPSARTAAGSRTSGGTRYAESASEGSGSAGRPSAGVLGPRPQVYPQDSKVLTGTRNAPPLQYLP</sequence>
<feature type="region of interest" description="Disordered" evidence="1">
    <location>
        <begin position="196"/>
        <end position="265"/>
    </location>
</feature>
<feature type="compositionally biased region" description="Low complexity" evidence="1">
    <location>
        <begin position="87"/>
        <end position="109"/>
    </location>
</feature>
<dbReference type="AlphaFoldDB" id="A0A166PQ43"/>
<dbReference type="EMBL" id="KV417515">
    <property type="protein sequence ID" value="KZP26325.1"/>
    <property type="molecule type" value="Genomic_DNA"/>
</dbReference>
<evidence type="ECO:0000256" key="2">
    <source>
        <dbReference type="SAM" id="Phobius"/>
    </source>
</evidence>
<keyword evidence="4" id="KW-1185">Reference proteome</keyword>
<dbReference type="Proteomes" id="UP000076532">
    <property type="component" value="Unassembled WGS sequence"/>
</dbReference>
<feature type="region of interest" description="Disordered" evidence="1">
    <location>
        <begin position="87"/>
        <end position="114"/>
    </location>
</feature>
<name>A0A166PQ43_9AGAM</name>
<feature type="compositionally biased region" description="Low complexity" evidence="1">
    <location>
        <begin position="220"/>
        <end position="236"/>
    </location>
</feature>
<accession>A0A166PQ43</accession>
<keyword evidence="2" id="KW-1133">Transmembrane helix</keyword>
<keyword evidence="2" id="KW-0472">Membrane</keyword>
<feature type="transmembrane region" description="Helical" evidence="2">
    <location>
        <begin position="119"/>
        <end position="140"/>
    </location>
</feature>
<gene>
    <name evidence="3" type="ORF">FIBSPDRAFT_1040870</name>
</gene>
<evidence type="ECO:0000313" key="3">
    <source>
        <dbReference type="EMBL" id="KZP26325.1"/>
    </source>
</evidence>
<evidence type="ECO:0000313" key="4">
    <source>
        <dbReference type="Proteomes" id="UP000076532"/>
    </source>
</evidence>
<reference evidence="3 4" key="1">
    <citation type="journal article" date="2016" name="Mol. Biol. Evol.">
        <title>Comparative Genomics of Early-Diverging Mushroom-Forming Fungi Provides Insights into the Origins of Lignocellulose Decay Capabilities.</title>
        <authorList>
            <person name="Nagy L.G."/>
            <person name="Riley R."/>
            <person name="Tritt A."/>
            <person name="Adam C."/>
            <person name="Daum C."/>
            <person name="Floudas D."/>
            <person name="Sun H."/>
            <person name="Yadav J.S."/>
            <person name="Pangilinan J."/>
            <person name="Larsson K.H."/>
            <person name="Matsuura K."/>
            <person name="Barry K."/>
            <person name="Labutti K."/>
            <person name="Kuo R."/>
            <person name="Ohm R.A."/>
            <person name="Bhattacharya S.S."/>
            <person name="Shirouzu T."/>
            <person name="Yoshinaga Y."/>
            <person name="Martin F.M."/>
            <person name="Grigoriev I.V."/>
            <person name="Hibbett D.S."/>
        </authorList>
    </citation>
    <scope>NUCLEOTIDE SEQUENCE [LARGE SCALE GENOMIC DNA]</scope>
    <source>
        <strain evidence="3 4">CBS 109695</strain>
    </source>
</reference>
<protein>
    <submittedName>
        <fullName evidence="3">Uncharacterized protein</fullName>
    </submittedName>
</protein>